<dbReference type="EMBL" id="CP150496">
    <property type="protein sequence ID" value="WYW55833.1"/>
    <property type="molecule type" value="Genomic_DNA"/>
</dbReference>
<organism evidence="1 2">
    <name type="scientific">Polaribacter marinaquae</name>
    <dbReference type="NCBI Taxonomy" id="1642819"/>
    <lineage>
        <taxon>Bacteria</taxon>
        <taxon>Pseudomonadati</taxon>
        <taxon>Bacteroidota</taxon>
        <taxon>Flavobacteriia</taxon>
        <taxon>Flavobacteriales</taxon>
        <taxon>Flavobacteriaceae</taxon>
    </lineage>
</organism>
<protein>
    <submittedName>
        <fullName evidence="1">Uncharacterized protein</fullName>
    </submittedName>
</protein>
<evidence type="ECO:0000313" key="1">
    <source>
        <dbReference type="EMBL" id="WYW55833.1"/>
    </source>
</evidence>
<evidence type="ECO:0000313" key="2">
    <source>
        <dbReference type="Proteomes" id="UP001491088"/>
    </source>
</evidence>
<accession>A0ABZ2TSI1</accession>
<dbReference type="Proteomes" id="UP001491088">
    <property type="component" value="Chromosome"/>
</dbReference>
<dbReference type="RefSeq" id="WP_340933516.1">
    <property type="nucleotide sequence ID" value="NZ_CP150496.1"/>
</dbReference>
<proteinExistence type="predicted"/>
<sequence>MSEFIHFFEVLKESITNDEFVKLTVSKPIRKSEGLLNVYARLFKIDNKDVFELKYRYADDNQFKQFTLEELKSELESLLVNKFRTACLFTLNEDLIVLVSKKKLVSYRDNAPSFKNKLPEIPLQS</sequence>
<name>A0ABZ2TSI1_9FLAO</name>
<gene>
    <name evidence="1" type="ORF">WG950_00965</name>
</gene>
<reference evidence="1 2" key="1">
    <citation type="submission" date="2024-03" db="EMBL/GenBank/DDBJ databases">
        <authorList>
            <person name="Cao K."/>
        </authorList>
    </citation>
    <scope>NUCLEOTIDE SEQUENCE [LARGE SCALE GENOMIC DNA]</scope>
    <source>
        <strain evidence="1 2">MCCC 1K00696</strain>
    </source>
</reference>
<keyword evidence="2" id="KW-1185">Reference proteome</keyword>